<gene>
    <name evidence="8" type="ORF">PROAA_820009</name>
</gene>
<dbReference type="InterPro" id="IPR036388">
    <property type="entry name" value="WH-like_DNA-bd_sf"/>
</dbReference>
<dbReference type="SUPFAM" id="SSF88946">
    <property type="entry name" value="Sigma2 domain of RNA polymerase sigma factors"/>
    <property type="match status" value="1"/>
</dbReference>
<keyword evidence="9" id="KW-1185">Reference proteome</keyword>
<name>A0A1A8Y3N7_9RHOO</name>
<dbReference type="InterPro" id="IPR039425">
    <property type="entry name" value="RNA_pol_sigma-70-like"/>
</dbReference>
<dbReference type="GO" id="GO:0003677">
    <property type="term" value="F:DNA binding"/>
    <property type="evidence" value="ECO:0007669"/>
    <property type="project" value="UniProtKB-KW"/>
</dbReference>
<protein>
    <submittedName>
        <fullName evidence="8">RNA polymerase sigma factor</fullName>
    </submittedName>
</protein>
<dbReference type="InterPro" id="IPR013325">
    <property type="entry name" value="RNA_pol_sigma_r2"/>
</dbReference>
<dbReference type="InterPro" id="IPR007627">
    <property type="entry name" value="RNA_pol_sigma70_r2"/>
</dbReference>
<reference evidence="8 9" key="1">
    <citation type="submission" date="2016-06" db="EMBL/GenBank/DDBJ databases">
        <authorList>
            <person name="Kjaerup R.B."/>
            <person name="Dalgaard T.S."/>
            <person name="Juul-Madsen H.R."/>
        </authorList>
    </citation>
    <scope>NUCLEOTIDE SEQUENCE [LARGE SCALE GENOMIC DNA]</scope>
    <source>
        <strain evidence="8">2</strain>
    </source>
</reference>
<dbReference type="PANTHER" id="PTHR43133">
    <property type="entry name" value="RNA POLYMERASE ECF-TYPE SIGMA FACTO"/>
    <property type="match status" value="1"/>
</dbReference>
<feature type="domain" description="RNA polymerase sigma-70 region 2" evidence="6">
    <location>
        <begin position="11"/>
        <end position="76"/>
    </location>
</feature>
<dbReference type="GO" id="GO:0016987">
    <property type="term" value="F:sigma factor activity"/>
    <property type="evidence" value="ECO:0007669"/>
    <property type="project" value="UniProtKB-KW"/>
</dbReference>
<evidence type="ECO:0000256" key="5">
    <source>
        <dbReference type="ARBA" id="ARBA00023163"/>
    </source>
</evidence>
<dbReference type="NCBIfam" id="TIGR02943">
    <property type="entry name" value="Sig70_famx1"/>
    <property type="match status" value="1"/>
</dbReference>
<dbReference type="InterPro" id="IPR014289">
    <property type="entry name" value="RNA_pol_sigma-24-rel"/>
</dbReference>
<dbReference type="GO" id="GO:0006352">
    <property type="term" value="P:DNA-templated transcription initiation"/>
    <property type="evidence" value="ECO:0007669"/>
    <property type="project" value="InterPro"/>
</dbReference>
<keyword evidence="4" id="KW-0238">DNA-binding</keyword>
<keyword evidence="3" id="KW-0731">Sigma factor</keyword>
<keyword evidence="5" id="KW-0804">Transcription</keyword>
<evidence type="ECO:0000313" key="8">
    <source>
        <dbReference type="EMBL" id="SBT10993.1"/>
    </source>
</evidence>
<dbReference type="InterPro" id="IPR014284">
    <property type="entry name" value="RNA_pol_sigma-70_dom"/>
</dbReference>
<evidence type="ECO:0000313" key="9">
    <source>
        <dbReference type="Proteomes" id="UP000199600"/>
    </source>
</evidence>
<evidence type="ECO:0000259" key="7">
    <source>
        <dbReference type="Pfam" id="PF08281"/>
    </source>
</evidence>
<evidence type="ECO:0000256" key="3">
    <source>
        <dbReference type="ARBA" id="ARBA00023082"/>
    </source>
</evidence>
<comment type="similarity">
    <text evidence="1">Belongs to the sigma-70 factor family. ECF subfamily.</text>
</comment>
<sequence>MSDPDLQQALQKLRPTLLRFAMLQLRDEAAAEDVVQETLLAALEGKSSFSGRSQLKTWAVSILRNKIVDLMRRGSREGKLPLVDEHGDEDFDALFDGSGHWQEPPGDWGDPAAVLEQRDFYDVLELCMKALPENVARVFTMREVLGFETEEICKELKMSTSNCWVVLYRARMRLRECLQLRWFSVR</sequence>
<dbReference type="PANTHER" id="PTHR43133:SF8">
    <property type="entry name" value="RNA POLYMERASE SIGMA FACTOR HI_1459-RELATED"/>
    <property type="match status" value="1"/>
</dbReference>
<feature type="domain" description="RNA polymerase sigma factor 70 region 4 type 2" evidence="7">
    <location>
        <begin position="123"/>
        <end position="174"/>
    </location>
</feature>
<proteinExistence type="inferred from homology"/>
<dbReference type="InterPro" id="IPR013249">
    <property type="entry name" value="RNA_pol_sigma70_r4_t2"/>
</dbReference>
<evidence type="ECO:0000256" key="2">
    <source>
        <dbReference type="ARBA" id="ARBA00023015"/>
    </source>
</evidence>
<evidence type="ECO:0000259" key="6">
    <source>
        <dbReference type="Pfam" id="PF04542"/>
    </source>
</evidence>
<dbReference type="Gene3D" id="1.10.10.10">
    <property type="entry name" value="Winged helix-like DNA-binding domain superfamily/Winged helix DNA-binding domain"/>
    <property type="match status" value="1"/>
</dbReference>
<dbReference type="InterPro" id="IPR013324">
    <property type="entry name" value="RNA_pol_sigma_r3/r4-like"/>
</dbReference>
<dbReference type="SUPFAM" id="SSF88659">
    <property type="entry name" value="Sigma3 and sigma4 domains of RNA polymerase sigma factors"/>
    <property type="match status" value="1"/>
</dbReference>
<dbReference type="Pfam" id="PF04542">
    <property type="entry name" value="Sigma70_r2"/>
    <property type="match status" value="1"/>
</dbReference>
<keyword evidence="2" id="KW-0805">Transcription regulation</keyword>
<dbReference type="RefSeq" id="WP_186412542.1">
    <property type="nucleotide sequence ID" value="NZ_FLQY01000387.1"/>
</dbReference>
<accession>A0A1A8Y3N7</accession>
<dbReference type="Gene3D" id="1.10.1740.10">
    <property type="match status" value="1"/>
</dbReference>
<dbReference type="Pfam" id="PF08281">
    <property type="entry name" value="Sigma70_r4_2"/>
    <property type="match status" value="1"/>
</dbReference>
<dbReference type="Proteomes" id="UP000199600">
    <property type="component" value="Unassembled WGS sequence"/>
</dbReference>
<evidence type="ECO:0000256" key="1">
    <source>
        <dbReference type="ARBA" id="ARBA00010641"/>
    </source>
</evidence>
<dbReference type="AlphaFoldDB" id="A0A1A8Y3N7"/>
<dbReference type="NCBIfam" id="TIGR02937">
    <property type="entry name" value="sigma70-ECF"/>
    <property type="match status" value="1"/>
</dbReference>
<organism evidence="8 9">
    <name type="scientific">Candidatus Propionivibrio aalborgensis</name>
    <dbReference type="NCBI Taxonomy" id="1860101"/>
    <lineage>
        <taxon>Bacteria</taxon>
        <taxon>Pseudomonadati</taxon>
        <taxon>Pseudomonadota</taxon>
        <taxon>Betaproteobacteria</taxon>
        <taxon>Rhodocyclales</taxon>
        <taxon>Rhodocyclaceae</taxon>
        <taxon>Propionivibrio</taxon>
    </lineage>
</organism>
<dbReference type="EMBL" id="FLQY01000387">
    <property type="protein sequence ID" value="SBT10993.1"/>
    <property type="molecule type" value="Genomic_DNA"/>
</dbReference>
<evidence type="ECO:0000256" key="4">
    <source>
        <dbReference type="ARBA" id="ARBA00023125"/>
    </source>
</evidence>